<proteinExistence type="predicted"/>
<organism evidence="2 3">
    <name type="scientific">Symbiodinium pilosum</name>
    <name type="common">Dinoflagellate</name>
    <dbReference type="NCBI Taxonomy" id="2952"/>
    <lineage>
        <taxon>Eukaryota</taxon>
        <taxon>Sar</taxon>
        <taxon>Alveolata</taxon>
        <taxon>Dinophyceae</taxon>
        <taxon>Suessiales</taxon>
        <taxon>Symbiodiniaceae</taxon>
        <taxon>Symbiodinium</taxon>
    </lineage>
</organism>
<dbReference type="Proteomes" id="UP000649617">
    <property type="component" value="Unassembled WGS sequence"/>
</dbReference>
<evidence type="ECO:0000256" key="1">
    <source>
        <dbReference type="SAM" id="MobiDB-lite"/>
    </source>
</evidence>
<reference evidence="2" key="1">
    <citation type="submission" date="2021-02" db="EMBL/GenBank/DDBJ databases">
        <authorList>
            <person name="Dougan E. K."/>
            <person name="Rhodes N."/>
            <person name="Thang M."/>
            <person name="Chan C."/>
        </authorList>
    </citation>
    <scope>NUCLEOTIDE SEQUENCE</scope>
</reference>
<evidence type="ECO:0000313" key="3">
    <source>
        <dbReference type="Proteomes" id="UP000649617"/>
    </source>
</evidence>
<comment type="caution">
    <text evidence="2">The sequence shown here is derived from an EMBL/GenBank/DDBJ whole genome shotgun (WGS) entry which is preliminary data.</text>
</comment>
<feature type="non-terminal residue" evidence="2">
    <location>
        <position position="124"/>
    </location>
</feature>
<sequence length="124" mass="13426">MPDELVSVESRARAIAALKDFSRADVGQVKAESKAVKVADKRKDGKDDWSYEVSAPPVATGQSRHDPPDDSILLPCQGSHVEGASCSHLEEADCNKRFVTVGVRTMQCAWLDGRCLTMGSDCMT</sequence>
<accession>A0A812Y2U9</accession>
<protein>
    <submittedName>
        <fullName evidence="2">Uncharacterized protein</fullName>
    </submittedName>
</protein>
<feature type="compositionally biased region" description="Basic and acidic residues" evidence="1">
    <location>
        <begin position="38"/>
        <end position="49"/>
    </location>
</feature>
<name>A0A812Y2U9_SYMPI</name>
<feature type="region of interest" description="Disordered" evidence="1">
    <location>
        <begin position="38"/>
        <end position="71"/>
    </location>
</feature>
<evidence type="ECO:0000313" key="2">
    <source>
        <dbReference type="EMBL" id="CAE7754122.1"/>
    </source>
</evidence>
<gene>
    <name evidence="2" type="ORF">SPIL2461_LOCUS21878</name>
</gene>
<dbReference type="OrthoDB" id="416231at2759"/>
<dbReference type="AlphaFoldDB" id="A0A812Y2U9"/>
<keyword evidence="3" id="KW-1185">Reference proteome</keyword>
<dbReference type="EMBL" id="CAJNIZ010046683">
    <property type="protein sequence ID" value="CAE7754122.1"/>
    <property type="molecule type" value="Genomic_DNA"/>
</dbReference>